<proteinExistence type="predicted"/>
<name>A0A433TDV2_ELYCH</name>
<comment type="caution">
    <text evidence="1">The sequence shown here is derived from an EMBL/GenBank/DDBJ whole genome shotgun (WGS) entry which is preliminary data.</text>
</comment>
<dbReference type="EMBL" id="RQTK01000434">
    <property type="protein sequence ID" value="RUS79693.1"/>
    <property type="molecule type" value="Genomic_DNA"/>
</dbReference>
<evidence type="ECO:0000313" key="2">
    <source>
        <dbReference type="Proteomes" id="UP000271974"/>
    </source>
</evidence>
<dbReference type="Proteomes" id="UP000271974">
    <property type="component" value="Unassembled WGS sequence"/>
</dbReference>
<reference evidence="1 2" key="1">
    <citation type="submission" date="2019-01" db="EMBL/GenBank/DDBJ databases">
        <title>A draft genome assembly of the solar-powered sea slug Elysia chlorotica.</title>
        <authorList>
            <person name="Cai H."/>
            <person name="Li Q."/>
            <person name="Fang X."/>
            <person name="Li J."/>
            <person name="Curtis N.E."/>
            <person name="Altenburger A."/>
            <person name="Shibata T."/>
            <person name="Feng M."/>
            <person name="Maeda T."/>
            <person name="Schwartz J.A."/>
            <person name="Shigenobu S."/>
            <person name="Lundholm N."/>
            <person name="Nishiyama T."/>
            <person name="Yang H."/>
            <person name="Hasebe M."/>
            <person name="Li S."/>
            <person name="Pierce S.K."/>
            <person name="Wang J."/>
        </authorList>
    </citation>
    <scope>NUCLEOTIDE SEQUENCE [LARGE SCALE GENOMIC DNA]</scope>
    <source>
        <strain evidence="1">EC2010</strain>
        <tissue evidence="1">Whole organism of an adult</tissue>
    </source>
</reference>
<gene>
    <name evidence="1" type="ORF">EGW08_012547</name>
</gene>
<accession>A0A433TDV2</accession>
<evidence type="ECO:0000313" key="1">
    <source>
        <dbReference type="EMBL" id="RUS79693.1"/>
    </source>
</evidence>
<sequence length="85" mass="9531">NSGVFLKDFVKLGKGDKKYDSRRFVKEMNPFLSQAPLPSYVYHSTIVHDELVLLYPQGGPPDEQDILDAGQIVRAADPPDVQQET</sequence>
<keyword evidence="2" id="KW-1185">Reference proteome</keyword>
<dbReference type="AlphaFoldDB" id="A0A433TDV2"/>
<feature type="non-terminal residue" evidence="1">
    <location>
        <position position="1"/>
    </location>
</feature>
<feature type="non-terminal residue" evidence="1">
    <location>
        <position position="85"/>
    </location>
</feature>
<protein>
    <submittedName>
        <fullName evidence="1">Uncharacterized protein</fullName>
    </submittedName>
</protein>
<organism evidence="1 2">
    <name type="scientific">Elysia chlorotica</name>
    <name type="common">Eastern emerald elysia</name>
    <name type="synonym">Sea slug</name>
    <dbReference type="NCBI Taxonomy" id="188477"/>
    <lineage>
        <taxon>Eukaryota</taxon>
        <taxon>Metazoa</taxon>
        <taxon>Spiralia</taxon>
        <taxon>Lophotrochozoa</taxon>
        <taxon>Mollusca</taxon>
        <taxon>Gastropoda</taxon>
        <taxon>Heterobranchia</taxon>
        <taxon>Euthyneura</taxon>
        <taxon>Panpulmonata</taxon>
        <taxon>Sacoglossa</taxon>
        <taxon>Placobranchoidea</taxon>
        <taxon>Plakobranchidae</taxon>
        <taxon>Elysia</taxon>
    </lineage>
</organism>